<reference evidence="1" key="1">
    <citation type="submission" date="2023-04" db="EMBL/GenBank/DDBJ databases">
        <title>Draft Genome sequencing of Naganishia species isolated from polar environments using Oxford Nanopore Technology.</title>
        <authorList>
            <person name="Leo P."/>
            <person name="Venkateswaran K."/>
        </authorList>
    </citation>
    <scope>NUCLEOTIDE SEQUENCE</scope>
    <source>
        <strain evidence="1">MNA-CCFEE 5423</strain>
    </source>
</reference>
<accession>A0ACC2W117</accession>
<protein>
    <submittedName>
        <fullName evidence="1">Uncharacterized protein</fullName>
    </submittedName>
</protein>
<name>A0ACC2W117_9TREE</name>
<evidence type="ECO:0000313" key="1">
    <source>
        <dbReference type="EMBL" id="KAJ9105307.1"/>
    </source>
</evidence>
<proteinExistence type="predicted"/>
<dbReference type="Proteomes" id="UP001227268">
    <property type="component" value="Unassembled WGS sequence"/>
</dbReference>
<comment type="caution">
    <text evidence="1">The sequence shown here is derived from an EMBL/GenBank/DDBJ whole genome shotgun (WGS) entry which is preliminary data.</text>
</comment>
<evidence type="ECO:0000313" key="2">
    <source>
        <dbReference type="Proteomes" id="UP001227268"/>
    </source>
</evidence>
<dbReference type="EMBL" id="JASBWT010000004">
    <property type="protein sequence ID" value="KAJ9105307.1"/>
    <property type="molecule type" value="Genomic_DNA"/>
</dbReference>
<gene>
    <name evidence="1" type="ORF">QFC21_001675</name>
</gene>
<keyword evidence="2" id="KW-1185">Reference proteome</keyword>
<organism evidence="1 2">
    <name type="scientific">Naganishia friedmannii</name>
    <dbReference type="NCBI Taxonomy" id="89922"/>
    <lineage>
        <taxon>Eukaryota</taxon>
        <taxon>Fungi</taxon>
        <taxon>Dikarya</taxon>
        <taxon>Basidiomycota</taxon>
        <taxon>Agaricomycotina</taxon>
        <taxon>Tremellomycetes</taxon>
        <taxon>Filobasidiales</taxon>
        <taxon>Filobasidiaceae</taxon>
        <taxon>Naganishia</taxon>
    </lineage>
</organism>
<sequence length="999" mass="110870">MGTESKEQRGNRSRERSRSPSRREDREHRKDKKHRDDKPRGDDKEHARRSRHDDGSDAEEEERKHKRRKERGEDELEERERRKKEKKREKEGGGSDDRHGRKKDKSRKRGKDEQGSNVKVIDDDVDDDMWVEKDIDAENAISNIPTSESLLLTSNASTNPGNAALPPSIAAETATVADLRREDWMLDPTRLRIPGLEVDSSTGKVAKRPDIPIPHSAKVGGSADTEVATSYTDNAGSEGRAAAADDLTDGYGEGSGGVRTMGGGVDFFGSLGTEHKRKDPNENRPDPNKVVISKYELNTQLMEGKSVEEYAQTEKKKIVPGSAGSQWRMMKLRKVQEQASEESRPLQDVALERYGNMQDYQEALDERRALDEKESRRSSRRGVNPDGSNSRSDSNASGYGTPNNPSRRFVFTTDEGASSRPSSRSGFRRPGEDGRFDNAANSQRTGSPGASAGASMSTPAARSKGTGKFDTPQSSTPIPSVLTPHHLLKRNPMSSASVPAGSLDNGITVSASTVSLPVLTAAELNVLQAKVLKARLMDDPEADDLEAQYEQEAKRSREHSGSGDAGTGFWQGNPSGVEGQLGREADGQGSNRTEIQVLPTLDIHGRLYDIGTSSGADEQKLLPGNRKPNLNKKVETRDKTGEVIRINADDDDLSLGELVRQERFGAGANDQKSMDAALANAIATDAKYEVSGSDLFESDPFTDFGDWGRQADLDYMDDNVEKLARRKMKSDAMKRAFAINDYAKTKKALDTCPFCYQDDAPPKAHVIAMGHRTYLACTQTEELVDGHCLIVPLQHHLSMLEMDDDEWDEVRNFMKCLMQMFAKENKGVIFFETVISLKHQKHSFIEAIPLPANQFADAPAYFRESILASESEWSQHKKLIDFSERPGGFRRAMVPNLPYFMVQWDHKGEQGYGHVIEGTDDAPGGGMDDEDSGMVHEGDTGGGEFPRYFAQEIIGNMMGLEPRLWRKPRRVDPKLNQARKARLGNKFQPFNWTLQLQGQ</sequence>